<evidence type="ECO:0000313" key="2">
    <source>
        <dbReference type="Proteomes" id="UP000002313"/>
    </source>
</evidence>
<dbReference type="HOGENOM" id="CLU_2831185_0_0_1"/>
<sequence>MRIVRYILSINLCMMNVLANTRSKSLLEGERLEKKLLNEEDILMMEHLKDQGFIIIYPSKANNSFQ</sequence>
<dbReference type="VEuPathDB" id="MicrosporidiaDB:Eint_050075"/>
<dbReference type="AlphaFoldDB" id="W8P8Y4"/>
<proteinExistence type="predicted"/>
<evidence type="ECO:0000313" key="1">
    <source>
        <dbReference type="EMBL" id="AHL30098.1"/>
    </source>
</evidence>
<dbReference type="KEGG" id="ein:Eint_050075"/>
<name>W8P8Y4_ENCIT</name>
<dbReference type="EMBL" id="CP001946">
    <property type="protein sequence ID" value="AHL30098.1"/>
    <property type="molecule type" value="Genomic_DNA"/>
</dbReference>
<dbReference type="RefSeq" id="XP_009161843.1">
    <property type="nucleotide sequence ID" value="XM_009163579.1"/>
</dbReference>
<organism evidence="1 2">
    <name type="scientific">Encephalitozoon intestinalis (strain ATCC 50506)</name>
    <name type="common">Microsporidian parasite</name>
    <name type="synonym">Septata intestinalis</name>
    <dbReference type="NCBI Taxonomy" id="876142"/>
    <lineage>
        <taxon>Eukaryota</taxon>
        <taxon>Fungi</taxon>
        <taxon>Fungi incertae sedis</taxon>
        <taxon>Microsporidia</taxon>
        <taxon>Unikaryonidae</taxon>
        <taxon>Encephalitozoon</taxon>
    </lineage>
</organism>
<gene>
    <name evidence="1" type="ORF">Eint_050075</name>
</gene>
<reference evidence="1 2" key="2">
    <citation type="journal article" date="2012" name="Proc. Natl. Acad. Sci. U.S.A.">
        <title>Gain and loss of multiple functionally related, horizontally transferred genes in the reduced genomes of two microsporidian parasites.</title>
        <authorList>
            <person name="Pombert J.-F."/>
            <person name="Selman M."/>
            <person name="Burki F."/>
            <person name="Bardell F.T."/>
            <person name="Farinelli L."/>
            <person name="Solter L.F."/>
            <person name="Whitman D.W."/>
            <person name="Weiss L.M."/>
            <person name="Corradi N."/>
            <person name="Keeling P.J."/>
        </authorList>
    </citation>
    <scope>NUCLEOTIDE SEQUENCE [LARGE SCALE GENOMIC DNA]</scope>
    <source>
        <strain evidence="1 2">ATCC 50506</strain>
    </source>
</reference>
<reference evidence="1 2" key="1">
    <citation type="journal article" date="2010" name="Nat. Commun.">
        <title>The complete sequence of the smallest known nuclear genome from the microsporidian Encephalitozoon intestinalis.</title>
        <authorList>
            <person name="Corradi N."/>
            <person name="Pombert J.-F."/>
            <person name="Farinelli L."/>
            <person name="Didier E.S."/>
            <person name="Keeling P.J."/>
        </authorList>
    </citation>
    <scope>NUCLEOTIDE SEQUENCE [LARGE SCALE GENOMIC DNA]</scope>
    <source>
        <strain evidence="1 2">ATCC 50506</strain>
    </source>
</reference>
<dbReference type="Proteomes" id="UP000002313">
    <property type="component" value="Chromosome V"/>
</dbReference>
<dbReference type="GeneID" id="20314030"/>
<accession>W8P8Y4</accession>
<protein>
    <submittedName>
        <fullName evidence="1">Uncharacterized protein</fullName>
    </submittedName>
</protein>
<keyword evidence="2" id="KW-1185">Reference proteome</keyword>